<reference evidence="3" key="1">
    <citation type="journal article" date="2011" name="PLoS Biol.">
        <title>Gene gain and loss during evolution of obligate parasitism in the white rust pathogen of Arabidopsis thaliana.</title>
        <authorList>
            <person name="Kemen E."/>
            <person name="Gardiner A."/>
            <person name="Schultz-Larsen T."/>
            <person name="Kemen A.C."/>
            <person name="Balmuth A.L."/>
            <person name="Robert-Seilaniantz A."/>
            <person name="Bailey K."/>
            <person name="Holub E."/>
            <person name="Studholme D.J."/>
            <person name="Maclean D."/>
            <person name="Jones J.D."/>
        </authorList>
    </citation>
    <scope>NUCLEOTIDE SEQUENCE</scope>
</reference>
<accession>F0W2Z5</accession>
<gene>
    <name evidence="3" type="primary">AlNc14C11G1374</name>
    <name evidence="3" type="ORF">ALNC14_015750</name>
</gene>
<dbReference type="AlphaFoldDB" id="F0W2Z5"/>
<dbReference type="Gene3D" id="2.30.42.10">
    <property type="match status" value="1"/>
</dbReference>
<feature type="compositionally biased region" description="Basic and acidic residues" evidence="1">
    <location>
        <begin position="232"/>
        <end position="249"/>
    </location>
</feature>
<dbReference type="HOGENOM" id="CLU_669795_0_0_1"/>
<feature type="domain" description="PDZ" evidence="2">
    <location>
        <begin position="132"/>
        <end position="212"/>
    </location>
</feature>
<feature type="region of interest" description="Disordered" evidence="1">
    <location>
        <begin position="71"/>
        <end position="94"/>
    </location>
</feature>
<organism evidence="3">
    <name type="scientific">Albugo laibachii Nc14</name>
    <dbReference type="NCBI Taxonomy" id="890382"/>
    <lineage>
        <taxon>Eukaryota</taxon>
        <taxon>Sar</taxon>
        <taxon>Stramenopiles</taxon>
        <taxon>Oomycota</taxon>
        <taxon>Peronosporomycetes</taxon>
        <taxon>Albuginales</taxon>
        <taxon>Albuginaceae</taxon>
        <taxon>Albugo</taxon>
    </lineage>
</organism>
<name>F0W2Z5_9STRA</name>
<dbReference type="SMART" id="SM00228">
    <property type="entry name" value="PDZ"/>
    <property type="match status" value="1"/>
</dbReference>
<dbReference type="InterPro" id="IPR036034">
    <property type="entry name" value="PDZ_sf"/>
</dbReference>
<protein>
    <submittedName>
        <fullName evidence="3">AlNc14C11G1374 protein</fullName>
    </submittedName>
</protein>
<evidence type="ECO:0000313" key="3">
    <source>
        <dbReference type="EMBL" id="CCA15432.1"/>
    </source>
</evidence>
<dbReference type="InterPro" id="IPR001478">
    <property type="entry name" value="PDZ"/>
</dbReference>
<dbReference type="SUPFAM" id="SSF50156">
    <property type="entry name" value="PDZ domain-like"/>
    <property type="match status" value="1"/>
</dbReference>
<evidence type="ECO:0000259" key="2">
    <source>
        <dbReference type="SMART" id="SM00228"/>
    </source>
</evidence>
<reference evidence="3" key="2">
    <citation type="submission" date="2011-02" db="EMBL/GenBank/DDBJ databases">
        <authorList>
            <person name="MacLean D."/>
        </authorList>
    </citation>
    <scope>NUCLEOTIDE SEQUENCE</scope>
</reference>
<dbReference type="CDD" id="cd00136">
    <property type="entry name" value="PDZ_canonical"/>
    <property type="match status" value="1"/>
</dbReference>
<proteinExistence type="predicted"/>
<sequence>MPYLIGIQTSALCAREINGEVLTSCVVVHLDKDRVIVPMRWSYHQHTSCTSELTRLPSHAVNMLIDTINADGEVPHPRKNEKRAHPSTTTHKRTRILERQSRRRSLAKKSLDLDLQKHFIRLEEVSCNFSGGALGITFEEFKGPSAAPAIVKEFPKFASGRVGPAERSGVVKIGSLLVAINDVVVLGWSFRHTIRLLQQAPRPVMLRFWSPSDRENAAASTIRRIKSEASLSDDKPLSSDDVKRYEKSLSDDTTDSCQRRANRLLPWVDGVRASFAVLLTSLLHHVDSFVKVDRAEHRNNLGQNSQSINSQYPCTVNFDHQGFLSCSALSSHDFLQDFVHKQAFVEFINDLALEKVSARNDCYRRITLFKQLLHLFQEAEQPKLAITLLIERQFEMTESRSEDISIHSLGQ</sequence>
<feature type="region of interest" description="Disordered" evidence="1">
    <location>
        <begin position="230"/>
        <end position="249"/>
    </location>
</feature>
<evidence type="ECO:0000256" key="1">
    <source>
        <dbReference type="SAM" id="MobiDB-lite"/>
    </source>
</evidence>
<dbReference type="EMBL" id="FR824056">
    <property type="protein sequence ID" value="CCA15432.1"/>
    <property type="molecule type" value="Genomic_DNA"/>
</dbReference>